<accession>A0ABV7T8H9</accession>
<dbReference type="CDD" id="cd16329">
    <property type="entry name" value="LolA_like"/>
    <property type="match status" value="1"/>
</dbReference>
<dbReference type="Gene3D" id="2.50.20.10">
    <property type="entry name" value="Lipoprotein localisation LolA/LolB/LppX"/>
    <property type="match status" value="1"/>
</dbReference>
<evidence type="ECO:0000313" key="3">
    <source>
        <dbReference type="Proteomes" id="UP001595630"/>
    </source>
</evidence>
<evidence type="ECO:0000256" key="1">
    <source>
        <dbReference type="SAM" id="SignalP"/>
    </source>
</evidence>
<dbReference type="Proteomes" id="UP001595630">
    <property type="component" value="Unassembled WGS sequence"/>
</dbReference>
<dbReference type="InterPro" id="IPR010752">
    <property type="entry name" value="DUF1329"/>
</dbReference>
<feature type="chain" id="PRO_5047538943" evidence="1">
    <location>
        <begin position="24"/>
        <end position="462"/>
    </location>
</feature>
<dbReference type="EMBL" id="JBHRXZ010000022">
    <property type="protein sequence ID" value="MFC3608808.1"/>
    <property type="molecule type" value="Genomic_DNA"/>
</dbReference>
<protein>
    <submittedName>
        <fullName evidence="2">DUF1329 domain-containing protein</fullName>
    </submittedName>
</protein>
<sequence>MSKQLAVKALMICAAGASGTALAALAPDELARLGGELTPWGAISAGNEEGTIPPYTGGIEPPANYDPNTPTKRPDPFADETPRLVITAQNMAEHEDKLSAGVKEMLRRYPTFRLNVYPSHRTANYPDYVVDNTMKNAQTCELAESRLQLAGTCYGGVPFPIPKNGSEVMWNRALKYDQYAYHSPAQTSTLVDANGRRIETGAFEYWQTFPPYDPARTEPIGREEMLEYGRVDWTGPARKAGEKLVIHDSVDMQNVGRRSWTYLPGQRRVKLSPDVAYDTPSPAGGGVGTVDDTQVFYGAQDRYDYELVGRQEMFIPYNTFKLHDQQQCGADKVFTPNHLNPDCVRWELHRVWVVEATLKSGKRHVYPRRTFYWNEDIYAVGMADNYDDAGNIYRVTNTHYYPFYETTGHNTHEFVVHDLSNGAYVRQAYTPANRGMMVVTPPAEAKPASFYQPHALSGAGVR</sequence>
<feature type="signal peptide" evidence="1">
    <location>
        <begin position="1"/>
        <end position="23"/>
    </location>
</feature>
<reference evidence="3" key="1">
    <citation type="journal article" date="2019" name="Int. J. Syst. Evol. Microbiol.">
        <title>The Global Catalogue of Microorganisms (GCM) 10K type strain sequencing project: providing services to taxonomists for standard genome sequencing and annotation.</title>
        <authorList>
            <consortium name="The Broad Institute Genomics Platform"/>
            <consortium name="The Broad Institute Genome Sequencing Center for Infectious Disease"/>
            <person name="Wu L."/>
            <person name="Ma J."/>
        </authorList>
    </citation>
    <scope>NUCLEOTIDE SEQUENCE [LARGE SCALE GENOMIC DNA]</scope>
    <source>
        <strain evidence="3">KCTC 42447</strain>
    </source>
</reference>
<dbReference type="Pfam" id="PF07044">
    <property type="entry name" value="DUF1329"/>
    <property type="match status" value="1"/>
</dbReference>
<name>A0ABV7T8H9_9GAMM</name>
<comment type="caution">
    <text evidence="2">The sequence shown here is derived from an EMBL/GenBank/DDBJ whole genome shotgun (WGS) entry which is preliminary data.</text>
</comment>
<gene>
    <name evidence="2" type="ORF">ACFOMF_13555</name>
</gene>
<evidence type="ECO:0000313" key="2">
    <source>
        <dbReference type="EMBL" id="MFC3608808.1"/>
    </source>
</evidence>
<proteinExistence type="predicted"/>
<organism evidence="2 3">
    <name type="scientific">Stutzerimonas tarimensis</name>
    <dbReference type="NCBI Taxonomy" id="1507735"/>
    <lineage>
        <taxon>Bacteria</taxon>
        <taxon>Pseudomonadati</taxon>
        <taxon>Pseudomonadota</taxon>
        <taxon>Gammaproteobacteria</taxon>
        <taxon>Pseudomonadales</taxon>
        <taxon>Pseudomonadaceae</taxon>
        <taxon>Stutzerimonas</taxon>
    </lineage>
</organism>
<keyword evidence="3" id="KW-1185">Reference proteome</keyword>
<keyword evidence="1" id="KW-0732">Signal</keyword>
<dbReference type="RefSeq" id="WP_386365683.1">
    <property type="nucleotide sequence ID" value="NZ_JBHRXZ010000022.1"/>
</dbReference>